<keyword evidence="1" id="KW-1133">Transmembrane helix</keyword>
<evidence type="ECO:0000256" key="1">
    <source>
        <dbReference type="SAM" id="Phobius"/>
    </source>
</evidence>
<sequence length="80" mass="8653">MGLLYRDLEIEVDRRGRFFAAALLIFGGLVALTLAVSWWFVIPLGLLAVAAVGAMIVSLAGRARPRNPTRTPTSTHPAHL</sequence>
<accession>A0A2V1HW97</accession>
<feature type="transmembrane region" description="Helical" evidence="1">
    <location>
        <begin position="18"/>
        <end position="36"/>
    </location>
</feature>
<evidence type="ECO:0000313" key="2">
    <source>
        <dbReference type="EMBL" id="PVZ94727.1"/>
    </source>
</evidence>
<dbReference type="EMBL" id="QEOP01000002">
    <property type="protein sequence ID" value="PVZ94727.1"/>
    <property type="molecule type" value="Genomic_DNA"/>
</dbReference>
<keyword evidence="1" id="KW-0472">Membrane</keyword>
<gene>
    <name evidence="2" type="ORF">DDQ50_13685</name>
</gene>
<reference evidence="2 3" key="1">
    <citation type="submission" date="2018-05" db="EMBL/GenBank/DDBJ databases">
        <title>Amnibacterium sp. M8JJ-5, whole genome shotgun sequence.</title>
        <authorList>
            <person name="Tuo L."/>
        </authorList>
    </citation>
    <scope>NUCLEOTIDE SEQUENCE [LARGE SCALE GENOMIC DNA]</scope>
    <source>
        <strain evidence="2 3">M8JJ-5</strain>
    </source>
</reference>
<keyword evidence="1" id="KW-0812">Transmembrane</keyword>
<dbReference type="AlphaFoldDB" id="A0A2V1HW97"/>
<comment type="caution">
    <text evidence="2">The sequence shown here is derived from an EMBL/GenBank/DDBJ whole genome shotgun (WGS) entry which is preliminary data.</text>
</comment>
<organism evidence="2 3">
    <name type="scientific">Amnibacterium flavum</name>
    <dbReference type="NCBI Taxonomy" id="2173173"/>
    <lineage>
        <taxon>Bacteria</taxon>
        <taxon>Bacillati</taxon>
        <taxon>Actinomycetota</taxon>
        <taxon>Actinomycetes</taxon>
        <taxon>Micrococcales</taxon>
        <taxon>Microbacteriaceae</taxon>
        <taxon>Amnibacterium</taxon>
    </lineage>
</organism>
<proteinExistence type="predicted"/>
<protein>
    <submittedName>
        <fullName evidence="2">Uncharacterized protein</fullName>
    </submittedName>
</protein>
<dbReference type="Proteomes" id="UP000244893">
    <property type="component" value="Unassembled WGS sequence"/>
</dbReference>
<feature type="transmembrane region" description="Helical" evidence="1">
    <location>
        <begin position="42"/>
        <end position="61"/>
    </location>
</feature>
<name>A0A2V1HW97_9MICO</name>
<keyword evidence="3" id="KW-1185">Reference proteome</keyword>
<evidence type="ECO:0000313" key="3">
    <source>
        <dbReference type="Proteomes" id="UP000244893"/>
    </source>
</evidence>